<protein>
    <submittedName>
        <fullName evidence="1">Uncharacterized protein</fullName>
    </submittedName>
</protein>
<dbReference type="PANTHER" id="PTHR33148">
    <property type="entry name" value="PLASTID MOVEMENT IMPAIRED PROTEIN-RELATED"/>
    <property type="match status" value="1"/>
</dbReference>
<keyword evidence="2" id="KW-1185">Reference proteome</keyword>
<dbReference type="InterPro" id="IPR025322">
    <property type="entry name" value="PADRE_dom"/>
</dbReference>
<dbReference type="OrthoDB" id="1932977at2759"/>
<sequence>MESLFICIALRTMGNCLHVLCHPPQEKIKVVIFKRGVREFKASTPIEEITSGPYIGYKLVHHVQPFTPLPPNTKLEPGEVYHLVPNLASLGKPLVPSKIVHQESCKRQKIKIVVTREQLELLLKTANKFRSPKEIGVQLSGRSGLEGPPKWRPSLAIIPEVHSF</sequence>
<reference evidence="1 2" key="1">
    <citation type="submission" date="2018-02" db="EMBL/GenBank/DDBJ databases">
        <title>Draft genome of wild Prunus yedoensis var. nudiflora.</title>
        <authorList>
            <person name="Baek S."/>
            <person name="Kim J.-H."/>
            <person name="Choi K."/>
            <person name="Kim G.-B."/>
            <person name="Cho A."/>
            <person name="Jang H."/>
            <person name="Shin C.-H."/>
            <person name="Yu H.-J."/>
            <person name="Mun J.-H."/>
        </authorList>
    </citation>
    <scope>NUCLEOTIDE SEQUENCE [LARGE SCALE GENOMIC DNA]</scope>
    <source>
        <strain evidence="2">cv. Jeju island</strain>
        <tissue evidence="1">Leaf</tissue>
    </source>
</reference>
<dbReference type="Proteomes" id="UP000250321">
    <property type="component" value="Unassembled WGS sequence"/>
</dbReference>
<accession>A0A314YSB9</accession>
<evidence type="ECO:0000313" key="1">
    <source>
        <dbReference type="EMBL" id="PQQ11255.1"/>
    </source>
</evidence>
<dbReference type="Pfam" id="PF14009">
    <property type="entry name" value="PADRE"/>
    <property type="match status" value="1"/>
</dbReference>
<dbReference type="PANTHER" id="PTHR33148:SF50">
    <property type="entry name" value="DUF4228 DOMAIN-CONTAINING PROTEIN"/>
    <property type="match status" value="1"/>
</dbReference>
<dbReference type="EMBL" id="PJQY01000406">
    <property type="protein sequence ID" value="PQQ11255.1"/>
    <property type="molecule type" value="Genomic_DNA"/>
</dbReference>
<gene>
    <name evidence="1" type="ORF">Pyn_06292</name>
</gene>
<evidence type="ECO:0000313" key="2">
    <source>
        <dbReference type="Proteomes" id="UP000250321"/>
    </source>
</evidence>
<name>A0A314YSB9_PRUYE</name>
<organism evidence="1 2">
    <name type="scientific">Prunus yedoensis var. nudiflora</name>
    <dbReference type="NCBI Taxonomy" id="2094558"/>
    <lineage>
        <taxon>Eukaryota</taxon>
        <taxon>Viridiplantae</taxon>
        <taxon>Streptophyta</taxon>
        <taxon>Embryophyta</taxon>
        <taxon>Tracheophyta</taxon>
        <taxon>Spermatophyta</taxon>
        <taxon>Magnoliopsida</taxon>
        <taxon>eudicotyledons</taxon>
        <taxon>Gunneridae</taxon>
        <taxon>Pentapetalae</taxon>
        <taxon>rosids</taxon>
        <taxon>fabids</taxon>
        <taxon>Rosales</taxon>
        <taxon>Rosaceae</taxon>
        <taxon>Amygdaloideae</taxon>
        <taxon>Amygdaleae</taxon>
        <taxon>Prunus</taxon>
    </lineage>
</organism>
<dbReference type="AlphaFoldDB" id="A0A314YSB9"/>
<comment type="caution">
    <text evidence="1">The sequence shown here is derived from an EMBL/GenBank/DDBJ whole genome shotgun (WGS) entry which is preliminary data.</text>
</comment>
<proteinExistence type="predicted"/>